<evidence type="ECO:0000313" key="3">
    <source>
        <dbReference type="Proteomes" id="UP000294619"/>
    </source>
</evidence>
<dbReference type="Proteomes" id="UP000305526">
    <property type="component" value="Unassembled WGS sequence"/>
</dbReference>
<proteinExistence type="predicted"/>
<comment type="caution">
    <text evidence="1">The sequence shown here is derived from an EMBL/GenBank/DDBJ whole genome shotgun (WGS) entry which is preliminary data.</text>
</comment>
<protein>
    <submittedName>
        <fullName evidence="1 2">Phage tail protein</fullName>
    </submittedName>
</protein>
<dbReference type="AlphaFoldDB" id="A0A4R3Y647"/>
<organism evidence="1 3">
    <name type="scientific">Testudinibacter aquarius</name>
    <dbReference type="NCBI Taxonomy" id="1524974"/>
    <lineage>
        <taxon>Bacteria</taxon>
        <taxon>Pseudomonadati</taxon>
        <taxon>Pseudomonadota</taxon>
        <taxon>Gammaproteobacteria</taxon>
        <taxon>Pasteurellales</taxon>
        <taxon>Pasteurellaceae</taxon>
        <taxon>Testudinibacter</taxon>
    </lineage>
</organism>
<evidence type="ECO:0000313" key="1">
    <source>
        <dbReference type="EMBL" id="TCV87270.1"/>
    </source>
</evidence>
<dbReference type="InterPro" id="IPR008861">
    <property type="entry name" value="GpX-like"/>
</dbReference>
<reference evidence="2 4" key="2">
    <citation type="submission" date="2019-05" db="EMBL/GenBank/DDBJ databases">
        <title>Pasteurellaceae isolates from reptiles.</title>
        <authorList>
            <person name="Bojesen A.M."/>
            <person name="Lund E."/>
        </authorList>
    </citation>
    <scope>NUCLEOTIDE SEQUENCE [LARGE SCALE GENOMIC DNA]</scope>
    <source>
        <strain evidence="2 4">ELNT2x</strain>
    </source>
</reference>
<keyword evidence="4" id="KW-1185">Reference proteome</keyword>
<dbReference type="Pfam" id="PF05489">
    <property type="entry name" value="Phage_tail_X"/>
    <property type="match status" value="1"/>
</dbReference>
<accession>A0A4R3Y647</accession>
<dbReference type="EMBL" id="VDGV01000154">
    <property type="protein sequence ID" value="TNG87519.1"/>
    <property type="molecule type" value="Genomic_DNA"/>
</dbReference>
<reference evidence="1 3" key="1">
    <citation type="submission" date="2019-03" db="EMBL/GenBank/DDBJ databases">
        <title>Genomic Encyclopedia of Type Strains, Phase IV (KMG-IV): sequencing the most valuable type-strain genomes for metagenomic binning, comparative biology and taxonomic classification.</title>
        <authorList>
            <person name="Goeker M."/>
        </authorList>
    </citation>
    <scope>NUCLEOTIDE SEQUENCE [LARGE SCALE GENOMIC DNA]</scope>
    <source>
        <strain evidence="1 3">DSM 28140</strain>
    </source>
</reference>
<name>A0A4R3Y647_9PAST</name>
<dbReference type="RefSeq" id="WP_132966783.1">
    <property type="nucleotide sequence ID" value="NZ_LEKL01000064.1"/>
</dbReference>
<sequence>MATVYAQQHDSLDAIVYRYFGKTAGLVERVLELNPKLADHITLEIGTAVILPEVEQTQAAERSILQLWD</sequence>
<dbReference type="EMBL" id="SMCP01000005">
    <property type="protein sequence ID" value="TCV87270.1"/>
    <property type="molecule type" value="Genomic_DNA"/>
</dbReference>
<evidence type="ECO:0000313" key="2">
    <source>
        <dbReference type="EMBL" id="TNG87519.1"/>
    </source>
</evidence>
<dbReference type="Proteomes" id="UP000294619">
    <property type="component" value="Unassembled WGS sequence"/>
</dbReference>
<evidence type="ECO:0000313" key="4">
    <source>
        <dbReference type="Proteomes" id="UP000305526"/>
    </source>
</evidence>
<gene>
    <name evidence="1" type="ORF">EDC16_105189</name>
    <name evidence="2" type="ORF">FHQ21_11970</name>
</gene>